<dbReference type="PANTHER" id="PTHR42709:SF6">
    <property type="entry name" value="UNDECAPRENYL PHOSPHATE TRANSPORTER A"/>
    <property type="match status" value="1"/>
</dbReference>
<feature type="transmembrane region" description="Helical" evidence="7">
    <location>
        <begin position="43"/>
        <end position="69"/>
    </location>
</feature>
<keyword evidence="10" id="KW-1185">Reference proteome</keyword>
<evidence type="ECO:0000256" key="5">
    <source>
        <dbReference type="ARBA" id="ARBA00022989"/>
    </source>
</evidence>
<evidence type="ECO:0000256" key="1">
    <source>
        <dbReference type="ARBA" id="ARBA00004651"/>
    </source>
</evidence>
<keyword evidence="5 7" id="KW-1133">Transmembrane helix</keyword>
<name>A0ABY7ZK69_9ACTN</name>
<dbReference type="InterPro" id="IPR032816">
    <property type="entry name" value="VTT_dom"/>
</dbReference>
<keyword evidence="6 7" id="KW-0472">Membrane</keyword>
<comment type="similarity">
    <text evidence="2">Belongs to the DedA family.</text>
</comment>
<dbReference type="Pfam" id="PF09335">
    <property type="entry name" value="VTT_dom"/>
    <property type="match status" value="1"/>
</dbReference>
<proteinExistence type="inferred from homology"/>
<feature type="domain" description="VTT" evidence="8">
    <location>
        <begin position="36"/>
        <end position="161"/>
    </location>
</feature>
<evidence type="ECO:0000313" key="10">
    <source>
        <dbReference type="Proteomes" id="UP001219605"/>
    </source>
</evidence>
<evidence type="ECO:0000256" key="3">
    <source>
        <dbReference type="ARBA" id="ARBA00022475"/>
    </source>
</evidence>
<dbReference type="EMBL" id="CP118615">
    <property type="protein sequence ID" value="WDZ83392.1"/>
    <property type="molecule type" value="Genomic_DNA"/>
</dbReference>
<organism evidence="9 10">
    <name type="scientific">Micromonospora cathayae</name>
    <dbReference type="NCBI Taxonomy" id="3028804"/>
    <lineage>
        <taxon>Bacteria</taxon>
        <taxon>Bacillati</taxon>
        <taxon>Actinomycetota</taxon>
        <taxon>Actinomycetes</taxon>
        <taxon>Micromonosporales</taxon>
        <taxon>Micromonosporaceae</taxon>
        <taxon>Micromonospora</taxon>
    </lineage>
</organism>
<dbReference type="RefSeq" id="WP_275029883.1">
    <property type="nucleotide sequence ID" value="NZ_CP118615.1"/>
</dbReference>
<reference evidence="9 10" key="1">
    <citation type="submission" date="2023-02" db="EMBL/GenBank/DDBJ databases">
        <authorList>
            <person name="Mo P."/>
        </authorList>
    </citation>
    <scope>NUCLEOTIDE SEQUENCE [LARGE SCALE GENOMIC DNA]</scope>
    <source>
        <strain evidence="9 10">HUAS 3</strain>
    </source>
</reference>
<evidence type="ECO:0000256" key="4">
    <source>
        <dbReference type="ARBA" id="ARBA00022692"/>
    </source>
</evidence>
<feature type="transmembrane region" description="Helical" evidence="7">
    <location>
        <begin position="143"/>
        <end position="164"/>
    </location>
</feature>
<dbReference type="PANTHER" id="PTHR42709">
    <property type="entry name" value="ALKALINE PHOSPHATASE LIKE PROTEIN"/>
    <property type="match status" value="1"/>
</dbReference>
<dbReference type="Proteomes" id="UP001219605">
    <property type="component" value="Chromosome"/>
</dbReference>
<comment type="subcellular location">
    <subcellularLocation>
        <location evidence="1">Cell membrane</location>
        <topology evidence="1">Multi-pass membrane protein</topology>
    </subcellularLocation>
</comment>
<keyword evidence="3" id="KW-1003">Cell membrane</keyword>
<feature type="transmembrane region" description="Helical" evidence="7">
    <location>
        <begin position="176"/>
        <end position="194"/>
    </location>
</feature>
<evidence type="ECO:0000313" key="9">
    <source>
        <dbReference type="EMBL" id="WDZ83392.1"/>
    </source>
</evidence>
<keyword evidence="4 7" id="KW-0812">Transmembrane</keyword>
<dbReference type="InterPro" id="IPR051311">
    <property type="entry name" value="DedA_domain"/>
</dbReference>
<evidence type="ECO:0000256" key="2">
    <source>
        <dbReference type="ARBA" id="ARBA00010792"/>
    </source>
</evidence>
<sequence length="206" mass="21484">MDRVLTVLAGLPPVLVLVLVVVLPALESSTLLGLVVPGELTVLVGGVVAHAGGLPLWAVIAAATLGAAVGDQVGYRIGRHYGPALLARAPRRLRRSGELDRARALIARRGAGAVLVGRWVAVLRALVPTVAGISGMRRSTFTVANVTGALLWAATVAVTGYLGAASYRYLEQRLRIGGEVLLAVAVVAVVGWVVRRRAALRARSRD</sequence>
<evidence type="ECO:0000259" key="8">
    <source>
        <dbReference type="Pfam" id="PF09335"/>
    </source>
</evidence>
<evidence type="ECO:0000256" key="6">
    <source>
        <dbReference type="ARBA" id="ARBA00023136"/>
    </source>
</evidence>
<evidence type="ECO:0000256" key="7">
    <source>
        <dbReference type="SAM" id="Phobius"/>
    </source>
</evidence>
<protein>
    <submittedName>
        <fullName evidence="9">DedA family protein</fullName>
    </submittedName>
</protein>
<accession>A0ABY7ZK69</accession>
<gene>
    <name evidence="9" type="ORF">PVK37_23435</name>
</gene>